<reference evidence="2" key="1">
    <citation type="journal article" date="2023" name="Nat. Plants">
        <title>Single-cell RNA sequencing provides a high-resolution roadmap for understanding the multicellular compartmentation of specialized metabolism.</title>
        <authorList>
            <person name="Sun S."/>
            <person name="Shen X."/>
            <person name="Li Y."/>
            <person name="Li Y."/>
            <person name="Wang S."/>
            <person name="Li R."/>
            <person name="Zhang H."/>
            <person name="Shen G."/>
            <person name="Guo B."/>
            <person name="Wei J."/>
            <person name="Xu J."/>
            <person name="St-Pierre B."/>
            <person name="Chen S."/>
            <person name="Sun C."/>
        </authorList>
    </citation>
    <scope>NUCLEOTIDE SEQUENCE [LARGE SCALE GENOMIC DNA]</scope>
</reference>
<proteinExistence type="predicted"/>
<accession>A0ACC0B351</accession>
<evidence type="ECO:0000313" key="2">
    <source>
        <dbReference type="Proteomes" id="UP001060085"/>
    </source>
</evidence>
<comment type="caution">
    <text evidence="1">The sequence shown here is derived from an EMBL/GenBank/DDBJ whole genome shotgun (WGS) entry which is preliminary data.</text>
</comment>
<organism evidence="1 2">
    <name type="scientific">Catharanthus roseus</name>
    <name type="common">Madagascar periwinkle</name>
    <name type="synonym">Vinca rosea</name>
    <dbReference type="NCBI Taxonomy" id="4058"/>
    <lineage>
        <taxon>Eukaryota</taxon>
        <taxon>Viridiplantae</taxon>
        <taxon>Streptophyta</taxon>
        <taxon>Embryophyta</taxon>
        <taxon>Tracheophyta</taxon>
        <taxon>Spermatophyta</taxon>
        <taxon>Magnoliopsida</taxon>
        <taxon>eudicotyledons</taxon>
        <taxon>Gunneridae</taxon>
        <taxon>Pentapetalae</taxon>
        <taxon>asterids</taxon>
        <taxon>lamiids</taxon>
        <taxon>Gentianales</taxon>
        <taxon>Apocynaceae</taxon>
        <taxon>Rauvolfioideae</taxon>
        <taxon>Vinceae</taxon>
        <taxon>Catharanthinae</taxon>
        <taxon>Catharanthus</taxon>
    </lineage>
</organism>
<dbReference type="Proteomes" id="UP001060085">
    <property type="component" value="Linkage Group LG04"/>
</dbReference>
<dbReference type="EMBL" id="CM044704">
    <property type="protein sequence ID" value="KAI5667068.1"/>
    <property type="molecule type" value="Genomic_DNA"/>
</dbReference>
<keyword evidence="2" id="KW-1185">Reference proteome</keyword>
<sequence>MESVQLEHENSGSKGGLSVNFSTIAPKKPNFALRIGHNLKEHFVVLVRGGRVKDLLDLRYHIIRFETLICPRFNMEIISEVFPDFVRVNKQFKIPRLFKNRSESNSNDS</sequence>
<protein>
    <submittedName>
        <fullName evidence="1">Uncharacterized protein</fullName>
    </submittedName>
</protein>
<gene>
    <name evidence="1" type="ORF">M9H77_16921</name>
</gene>
<name>A0ACC0B351_CATRO</name>
<evidence type="ECO:0000313" key="1">
    <source>
        <dbReference type="EMBL" id="KAI5667068.1"/>
    </source>
</evidence>